<accession>W0F2N2</accession>
<evidence type="ECO:0000313" key="1">
    <source>
        <dbReference type="EMBL" id="AHF17290.1"/>
    </source>
</evidence>
<dbReference type="STRING" id="929713.NIASO_05275"/>
<organism evidence="1 2">
    <name type="scientific">Niabella soli DSM 19437</name>
    <dbReference type="NCBI Taxonomy" id="929713"/>
    <lineage>
        <taxon>Bacteria</taxon>
        <taxon>Pseudomonadati</taxon>
        <taxon>Bacteroidota</taxon>
        <taxon>Chitinophagia</taxon>
        <taxon>Chitinophagales</taxon>
        <taxon>Chitinophagaceae</taxon>
        <taxon>Niabella</taxon>
    </lineage>
</organism>
<evidence type="ECO:0000313" key="2">
    <source>
        <dbReference type="Proteomes" id="UP000003586"/>
    </source>
</evidence>
<dbReference type="AlphaFoldDB" id="W0F2N2"/>
<proteinExistence type="predicted"/>
<dbReference type="Proteomes" id="UP000003586">
    <property type="component" value="Chromosome"/>
</dbReference>
<dbReference type="HOGENOM" id="CLU_3082290_0_0_10"/>
<reference evidence="1 2" key="1">
    <citation type="submission" date="2013-12" db="EMBL/GenBank/DDBJ databases">
        <authorList>
            <consortium name="DOE Joint Genome Institute"/>
            <person name="Eisen J."/>
            <person name="Huntemann M."/>
            <person name="Han J."/>
            <person name="Chen A."/>
            <person name="Kyrpides N."/>
            <person name="Mavromatis K."/>
            <person name="Markowitz V."/>
            <person name="Palaniappan K."/>
            <person name="Ivanova N."/>
            <person name="Schaumberg A."/>
            <person name="Pati A."/>
            <person name="Liolios K."/>
            <person name="Nordberg H.P."/>
            <person name="Cantor M.N."/>
            <person name="Hua S.X."/>
            <person name="Woyke T."/>
        </authorList>
    </citation>
    <scope>NUCLEOTIDE SEQUENCE [LARGE SCALE GENOMIC DNA]</scope>
    <source>
        <strain evidence="2">DSM 19437</strain>
    </source>
</reference>
<gene>
    <name evidence="1" type="ORF">NIASO_05275</name>
</gene>
<name>W0F2N2_9BACT</name>
<sequence>MNWFKKKLEQLSEKLNADDASFDKEEKRMRLLKKGNQSARHLLLCVLIILKN</sequence>
<dbReference type="KEGG" id="nso:NIASO_05275"/>
<dbReference type="EMBL" id="CP007035">
    <property type="protein sequence ID" value="AHF17290.1"/>
    <property type="molecule type" value="Genomic_DNA"/>
</dbReference>
<protein>
    <submittedName>
        <fullName evidence="1">Uncharacterized protein</fullName>
    </submittedName>
</protein>
<keyword evidence="2" id="KW-1185">Reference proteome</keyword>
<dbReference type="RefSeq" id="WP_008583001.1">
    <property type="nucleotide sequence ID" value="NZ_CP007035.1"/>
</dbReference>